<comment type="caution">
    <text evidence="1">The sequence shown here is derived from an EMBL/GenBank/DDBJ whole genome shotgun (WGS) entry which is preliminary data.</text>
</comment>
<name>A0ABW9FEP8_9NOCA</name>
<evidence type="ECO:0000313" key="2">
    <source>
        <dbReference type="Proteomes" id="UP001629745"/>
    </source>
</evidence>
<sequence length="108" mass="11420">MKPGELNNAGVAATVPPTGAGIALPETSLLQSAVEMSREIERLEVLLVAAVAEIDRRGISFDTLGFRGVEQWLAANTLMEMEVSDAARVLASGRMLGRQPEAADSGRL</sequence>
<organism evidence="1 2">
    <name type="scientific">Rhodococcus parequi</name>
    <dbReference type="NCBI Taxonomy" id="3137122"/>
    <lineage>
        <taxon>Bacteria</taxon>
        <taxon>Bacillati</taxon>
        <taxon>Actinomycetota</taxon>
        <taxon>Actinomycetes</taxon>
        <taxon>Mycobacteriales</taxon>
        <taxon>Nocardiaceae</taxon>
        <taxon>Rhodococcus</taxon>
    </lineage>
</organism>
<proteinExistence type="predicted"/>
<evidence type="ECO:0000313" key="1">
    <source>
        <dbReference type="EMBL" id="MFM1723176.1"/>
    </source>
</evidence>
<dbReference type="Proteomes" id="UP001629745">
    <property type="component" value="Unassembled WGS sequence"/>
</dbReference>
<dbReference type="EMBL" id="JBDLNV010000002">
    <property type="protein sequence ID" value="MFM1723176.1"/>
    <property type="molecule type" value="Genomic_DNA"/>
</dbReference>
<reference evidence="1 2" key="1">
    <citation type="submission" date="2023-11" db="EMBL/GenBank/DDBJ databases">
        <authorList>
            <person name="Val-Calvo J."/>
            <person name="Scortti M."/>
            <person name="Vazquez-Boland J."/>
        </authorList>
    </citation>
    <scope>NUCLEOTIDE SEQUENCE [LARGE SCALE GENOMIC DNA]</scope>
    <source>
        <strain evidence="1 2">PAM 2766</strain>
    </source>
</reference>
<dbReference type="RefSeq" id="WP_420163729.1">
    <property type="nucleotide sequence ID" value="NZ_JBDLNV010000002.1"/>
</dbReference>
<keyword evidence="2" id="KW-1185">Reference proteome</keyword>
<accession>A0ABW9FEP8</accession>
<protein>
    <recommendedName>
        <fullName evidence="3">HNH endonuclease</fullName>
    </recommendedName>
</protein>
<evidence type="ECO:0008006" key="3">
    <source>
        <dbReference type="Google" id="ProtNLM"/>
    </source>
</evidence>
<gene>
    <name evidence="1" type="ORF">ABEU20_001737</name>
</gene>